<comment type="subcellular location">
    <subcellularLocation>
        <location evidence="1">Mitochondrion inner membrane</location>
        <topology evidence="1">Multi-pass membrane protein</topology>
    </subcellularLocation>
</comment>
<evidence type="ECO:0000256" key="6">
    <source>
        <dbReference type="ARBA" id="ARBA00022692"/>
    </source>
</evidence>
<keyword evidence="4" id="KW-0109">Calcium transport</keyword>
<dbReference type="OMA" id="IKHECDA"/>
<evidence type="ECO:0000256" key="16">
    <source>
        <dbReference type="ARBA" id="ARBA00044981"/>
    </source>
</evidence>
<gene>
    <name evidence="21" type="ORF">CC1G_11981</name>
</gene>
<sequence length="451" mass="50431">MLSRNFLKALCNSSPHHHRNWSSVASWVNNRSRSSSSRQLHCSRTCSSHKVLGDSNLAVGHSRFLAEAPAHTPWRHAGLGSINGDNPDDLSQDEFDGVGNGRGKILPTSSHLFKLILPLGDLSHPKNQHTKPETPGQIEPAKSSVPPTVILLHPSQPLSHVGRLITMSLAPAAPVVSFRSTSAGGQAFQWSDSTDVGDFIRDAARSAEFTICISYNPSDSLRNTLLEQETSRRIPVNKDSTTKQSEDKGVVETVITVEVPTFTDRTRYLRRRLKAIEQRLHEMELLKKECDREAHRGARRMALTGFGALVVYWAAVARLTFWDYGWDIMEPITYLSGLSTVILGYLWFLYQGREVSYSSVLAQSISRRRDALYRSKGLDIAKWEELVSERRALKKEIGRIAEDYEDRLPRDTSQDESEEAKATEVEKESLTSEGVVEKIEKGEEPGKAGRI</sequence>
<keyword evidence="8" id="KW-0106">Calcium</keyword>
<evidence type="ECO:0000313" key="21">
    <source>
        <dbReference type="EMBL" id="EAU83887.2"/>
    </source>
</evidence>
<dbReference type="GO" id="GO:1990246">
    <property type="term" value="C:uniplex complex"/>
    <property type="evidence" value="ECO:0007669"/>
    <property type="project" value="TreeGrafter"/>
</dbReference>
<evidence type="ECO:0000313" key="22">
    <source>
        <dbReference type="Proteomes" id="UP000001861"/>
    </source>
</evidence>
<evidence type="ECO:0000256" key="9">
    <source>
        <dbReference type="ARBA" id="ARBA00022989"/>
    </source>
</evidence>
<keyword evidence="11" id="KW-0496">Mitochondrion</keyword>
<keyword evidence="3" id="KW-0813">Transport</keyword>
<dbReference type="VEuPathDB" id="FungiDB:CC1G_11981"/>
<dbReference type="RefSeq" id="XP_001837937.2">
    <property type="nucleotide sequence ID" value="XM_001837885.2"/>
</dbReference>
<dbReference type="AlphaFoldDB" id="A8P0P2"/>
<evidence type="ECO:0000256" key="17">
    <source>
        <dbReference type="ARBA" id="ARBA00045938"/>
    </source>
</evidence>
<dbReference type="EMBL" id="AACS02000006">
    <property type="protein sequence ID" value="EAU83887.2"/>
    <property type="molecule type" value="Genomic_DNA"/>
</dbReference>
<comment type="subunit">
    <text evidence="15">Homotetramer, assembles in a dimer or dimers configuration with two interfaces.</text>
</comment>
<evidence type="ECO:0000256" key="15">
    <source>
        <dbReference type="ARBA" id="ARBA00044966"/>
    </source>
</evidence>
<feature type="region of interest" description="Disordered" evidence="18">
    <location>
        <begin position="405"/>
        <end position="451"/>
    </location>
</feature>
<keyword evidence="5" id="KW-0107">Calcium channel</keyword>
<evidence type="ECO:0000256" key="12">
    <source>
        <dbReference type="ARBA" id="ARBA00023136"/>
    </source>
</evidence>
<keyword evidence="22" id="KW-1185">Reference proteome</keyword>
<dbReference type="PANTHER" id="PTHR13462:SF10">
    <property type="entry name" value="CALCIUM UNIPORTER PROTEIN, MITOCHONDRIAL"/>
    <property type="match status" value="1"/>
</dbReference>
<protein>
    <recommendedName>
        <fullName evidence="16">Calcium uniporter protein, mitochondrial</fullName>
    </recommendedName>
</protein>
<keyword evidence="9 19" id="KW-1133">Transmembrane helix</keyword>
<evidence type="ECO:0000256" key="14">
    <source>
        <dbReference type="ARBA" id="ARBA00036634"/>
    </source>
</evidence>
<evidence type="ECO:0000256" key="2">
    <source>
        <dbReference type="ARBA" id="ARBA00005653"/>
    </source>
</evidence>
<dbReference type="InterPro" id="IPR039055">
    <property type="entry name" value="MCU_fam"/>
</dbReference>
<dbReference type="OrthoDB" id="278338at2759"/>
<evidence type="ECO:0000256" key="1">
    <source>
        <dbReference type="ARBA" id="ARBA00004448"/>
    </source>
</evidence>
<dbReference type="GO" id="GO:0051560">
    <property type="term" value="P:mitochondrial calcium ion homeostasis"/>
    <property type="evidence" value="ECO:0007669"/>
    <property type="project" value="InterPro"/>
</dbReference>
<feature type="transmembrane region" description="Helical" evidence="19">
    <location>
        <begin position="332"/>
        <end position="350"/>
    </location>
</feature>
<organism evidence="21 22">
    <name type="scientific">Coprinopsis cinerea (strain Okayama-7 / 130 / ATCC MYA-4618 / FGSC 9003)</name>
    <name type="common">Inky cap fungus</name>
    <name type="synonym">Hormographiella aspergillata</name>
    <dbReference type="NCBI Taxonomy" id="240176"/>
    <lineage>
        <taxon>Eukaryota</taxon>
        <taxon>Fungi</taxon>
        <taxon>Dikarya</taxon>
        <taxon>Basidiomycota</taxon>
        <taxon>Agaricomycotina</taxon>
        <taxon>Agaricomycetes</taxon>
        <taxon>Agaricomycetidae</taxon>
        <taxon>Agaricales</taxon>
        <taxon>Agaricineae</taxon>
        <taxon>Psathyrellaceae</taxon>
        <taxon>Coprinopsis</taxon>
    </lineage>
</organism>
<comment type="similarity">
    <text evidence="2">Belongs to the MCU (TC 1.A.77) family.</text>
</comment>
<name>A8P0P2_COPC7</name>
<dbReference type="eggNOG" id="KOG2966">
    <property type="taxonomic scope" value="Eukaryota"/>
</dbReference>
<evidence type="ECO:0000256" key="10">
    <source>
        <dbReference type="ARBA" id="ARBA00023065"/>
    </source>
</evidence>
<evidence type="ECO:0000256" key="8">
    <source>
        <dbReference type="ARBA" id="ARBA00022837"/>
    </source>
</evidence>
<dbReference type="STRING" id="240176.A8P0P2"/>
<keyword evidence="7" id="KW-0999">Mitochondrion inner membrane</keyword>
<dbReference type="InterPro" id="IPR006769">
    <property type="entry name" value="MCU_C"/>
</dbReference>
<dbReference type="Proteomes" id="UP000001861">
    <property type="component" value="Unassembled WGS sequence"/>
</dbReference>
<accession>A8P0P2</accession>
<dbReference type="PANTHER" id="PTHR13462">
    <property type="entry name" value="CALCIUM UNIPORTER PROTEIN, MITOCHONDRIAL"/>
    <property type="match status" value="1"/>
</dbReference>
<evidence type="ECO:0000259" key="20">
    <source>
        <dbReference type="Pfam" id="PF04678"/>
    </source>
</evidence>
<dbReference type="KEGG" id="cci:CC1G_11981"/>
<keyword evidence="10" id="KW-0406">Ion transport</keyword>
<keyword evidence="13" id="KW-0407">Ion channel</keyword>
<dbReference type="HOGENOM" id="CLU_035826_0_0_1"/>
<evidence type="ECO:0000256" key="7">
    <source>
        <dbReference type="ARBA" id="ARBA00022792"/>
    </source>
</evidence>
<feature type="transmembrane region" description="Helical" evidence="19">
    <location>
        <begin position="301"/>
        <end position="320"/>
    </location>
</feature>
<comment type="function">
    <text evidence="17">Highly selective calcium channel localized to the inner mitochondrial membrane, which mediates calcium uptake into the mitochondrial matrix. Mitochondrial calcium homeostasis plays key roles in cellular physiology and regulates ATP production, cytoplasmic calcium signals and activation of cell death pathways. Sufficient to operate as a pore-forming channel without the need of calcium-sensor or auxiliary subunit.</text>
</comment>
<dbReference type="InParanoid" id="A8P0P2"/>
<evidence type="ECO:0000256" key="3">
    <source>
        <dbReference type="ARBA" id="ARBA00022448"/>
    </source>
</evidence>
<evidence type="ECO:0000256" key="18">
    <source>
        <dbReference type="SAM" id="MobiDB-lite"/>
    </source>
</evidence>
<keyword evidence="6 19" id="KW-0812">Transmembrane</keyword>
<evidence type="ECO:0000256" key="5">
    <source>
        <dbReference type="ARBA" id="ARBA00022673"/>
    </source>
</evidence>
<reference evidence="21 22" key="1">
    <citation type="journal article" date="2010" name="Proc. Natl. Acad. Sci. U.S.A.">
        <title>Insights into evolution of multicellular fungi from the assembled chromosomes of the mushroom Coprinopsis cinerea (Coprinus cinereus).</title>
        <authorList>
            <person name="Stajich J.E."/>
            <person name="Wilke S.K."/>
            <person name="Ahren D."/>
            <person name="Au C.H."/>
            <person name="Birren B.W."/>
            <person name="Borodovsky M."/>
            <person name="Burns C."/>
            <person name="Canback B."/>
            <person name="Casselton L.A."/>
            <person name="Cheng C.K."/>
            <person name="Deng J."/>
            <person name="Dietrich F.S."/>
            <person name="Fargo D.C."/>
            <person name="Farman M.L."/>
            <person name="Gathman A.C."/>
            <person name="Goldberg J."/>
            <person name="Guigo R."/>
            <person name="Hoegger P.J."/>
            <person name="Hooker J.B."/>
            <person name="Huggins A."/>
            <person name="James T.Y."/>
            <person name="Kamada T."/>
            <person name="Kilaru S."/>
            <person name="Kodira C."/>
            <person name="Kues U."/>
            <person name="Kupfer D."/>
            <person name="Kwan H.S."/>
            <person name="Lomsadze A."/>
            <person name="Li W."/>
            <person name="Lilly W.W."/>
            <person name="Ma L.J."/>
            <person name="Mackey A.J."/>
            <person name="Manning G."/>
            <person name="Martin F."/>
            <person name="Muraguchi H."/>
            <person name="Natvig D.O."/>
            <person name="Palmerini H."/>
            <person name="Ramesh M.A."/>
            <person name="Rehmeyer C.J."/>
            <person name="Roe B.A."/>
            <person name="Shenoy N."/>
            <person name="Stanke M."/>
            <person name="Ter-Hovhannisyan V."/>
            <person name="Tunlid A."/>
            <person name="Velagapudi R."/>
            <person name="Vision T.J."/>
            <person name="Zeng Q."/>
            <person name="Zolan M.E."/>
            <person name="Pukkila P.J."/>
        </authorList>
    </citation>
    <scope>NUCLEOTIDE SEQUENCE [LARGE SCALE GENOMIC DNA]</scope>
    <source>
        <strain evidence="22">Okayama-7 / 130 / ATCC MYA-4618 / FGSC 9003</strain>
    </source>
</reference>
<dbReference type="GO" id="GO:0015292">
    <property type="term" value="F:uniporter activity"/>
    <property type="evidence" value="ECO:0007669"/>
    <property type="project" value="TreeGrafter"/>
</dbReference>
<feature type="domain" description="Calcium uniporter protein C-terminal" evidence="20">
    <location>
        <begin position="239"/>
        <end position="386"/>
    </location>
</feature>
<comment type="caution">
    <text evidence="21">The sequence shown here is derived from an EMBL/GenBank/DDBJ whole genome shotgun (WGS) entry which is preliminary data.</text>
</comment>
<dbReference type="Pfam" id="PF04678">
    <property type="entry name" value="MCU"/>
    <property type="match status" value="1"/>
</dbReference>
<evidence type="ECO:0000256" key="19">
    <source>
        <dbReference type="SAM" id="Phobius"/>
    </source>
</evidence>
<dbReference type="GeneID" id="6014502"/>
<proteinExistence type="inferred from homology"/>
<evidence type="ECO:0000256" key="13">
    <source>
        <dbReference type="ARBA" id="ARBA00023303"/>
    </source>
</evidence>
<dbReference type="GO" id="GO:0036444">
    <property type="term" value="P:calcium import into the mitochondrion"/>
    <property type="evidence" value="ECO:0007669"/>
    <property type="project" value="TreeGrafter"/>
</dbReference>
<dbReference type="GO" id="GO:0005262">
    <property type="term" value="F:calcium channel activity"/>
    <property type="evidence" value="ECO:0007669"/>
    <property type="project" value="UniProtKB-KW"/>
</dbReference>
<comment type="catalytic activity">
    <reaction evidence="14">
        <text>Ca(2+)(in) = Ca(2+)(out)</text>
        <dbReference type="Rhea" id="RHEA:29671"/>
        <dbReference type="ChEBI" id="CHEBI:29108"/>
    </reaction>
</comment>
<keyword evidence="12 19" id="KW-0472">Membrane</keyword>
<evidence type="ECO:0000256" key="4">
    <source>
        <dbReference type="ARBA" id="ARBA00022568"/>
    </source>
</evidence>
<evidence type="ECO:0000256" key="11">
    <source>
        <dbReference type="ARBA" id="ARBA00023128"/>
    </source>
</evidence>